<keyword evidence="1 4" id="KW-0433">Leucine-rich repeat</keyword>
<evidence type="ECO:0000313" key="5">
    <source>
        <dbReference type="EMBL" id="KAB0385215.1"/>
    </source>
</evidence>
<dbReference type="EMBL" id="VCEB01000001">
    <property type="protein sequence ID" value="KAB0385215.1"/>
    <property type="molecule type" value="Genomic_DNA"/>
</dbReference>
<dbReference type="GO" id="GO:0042981">
    <property type="term" value="P:regulation of apoptotic process"/>
    <property type="evidence" value="ECO:0007669"/>
    <property type="project" value="TreeGrafter"/>
</dbReference>
<dbReference type="InterPro" id="IPR032675">
    <property type="entry name" value="LRR_dom_sf"/>
</dbReference>
<keyword evidence="6" id="KW-1185">Reference proteome</keyword>
<sequence>MAMRRRIYLELRNQTLASNDGKIEDLMAEFVNFELLSLANVGLISISNLPKLPKLKKLDYYLRSVSASRGMWKNKSF</sequence>
<dbReference type="Proteomes" id="UP000326062">
    <property type="component" value="Chromosome 1"/>
</dbReference>
<evidence type="ECO:0000256" key="1">
    <source>
        <dbReference type="ARBA" id="ARBA00022614"/>
    </source>
</evidence>
<proteinExistence type="inferred from homology"/>
<accession>A0A5J5MY26</accession>
<comment type="subcellular location">
    <subcellularLocation>
        <location evidence="4">Nucleus</location>
    </subcellularLocation>
</comment>
<keyword evidence="2" id="KW-0677">Repeat</keyword>
<dbReference type="PANTHER" id="PTHR11375">
    <property type="entry name" value="ACIDIC LEUCINE-RICH NUCLEAR PHOSPHOPROTEIN 32"/>
    <property type="match status" value="1"/>
</dbReference>
<organism evidence="5 6">
    <name type="scientific">Muntiacus reevesi</name>
    <name type="common">Reeves' muntjac</name>
    <name type="synonym">Cervus reevesi</name>
    <dbReference type="NCBI Taxonomy" id="9886"/>
    <lineage>
        <taxon>Eukaryota</taxon>
        <taxon>Metazoa</taxon>
        <taxon>Chordata</taxon>
        <taxon>Craniata</taxon>
        <taxon>Vertebrata</taxon>
        <taxon>Euteleostomi</taxon>
        <taxon>Mammalia</taxon>
        <taxon>Eutheria</taxon>
        <taxon>Laurasiatheria</taxon>
        <taxon>Artiodactyla</taxon>
        <taxon>Ruminantia</taxon>
        <taxon>Pecora</taxon>
        <taxon>Cervidae</taxon>
        <taxon>Muntiacinae</taxon>
        <taxon>Muntiacus</taxon>
    </lineage>
</organism>
<dbReference type="GO" id="GO:0005634">
    <property type="term" value="C:nucleus"/>
    <property type="evidence" value="ECO:0007669"/>
    <property type="project" value="UniProtKB-SubCell"/>
</dbReference>
<evidence type="ECO:0000256" key="4">
    <source>
        <dbReference type="RuleBase" id="RU369103"/>
    </source>
</evidence>
<gene>
    <name evidence="5" type="ORF">FD755_000171</name>
</gene>
<dbReference type="AlphaFoldDB" id="A0A5J5MY26"/>
<evidence type="ECO:0000313" key="6">
    <source>
        <dbReference type="Proteomes" id="UP000326062"/>
    </source>
</evidence>
<protein>
    <recommendedName>
        <fullName evidence="4">Acidic leucine-rich nuclear phosphoprotein 32 family member</fullName>
    </recommendedName>
</protein>
<dbReference type="GO" id="GO:0042393">
    <property type="term" value="F:histone binding"/>
    <property type="evidence" value="ECO:0007669"/>
    <property type="project" value="TreeGrafter"/>
</dbReference>
<name>A0A5J5MY26_MUNRE</name>
<evidence type="ECO:0000256" key="2">
    <source>
        <dbReference type="ARBA" id="ARBA00022737"/>
    </source>
</evidence>
<comment type="similarity">
    <text evidence="3 4">Belongs to the ANP32 family.</text>
</comment>
<keyword evidence="4" id="KW-0539">Nucleus</keyword>
<comment type="function">
    <text evidence="4">Multifunctional protein that is involved in the regulation of many processes.</text>
</comment>
<reference evidence="5 6" key="1">
    <citation type="submission" date="2019-06" db="EMBL/GenBank/DDBJ databases">
        <title>Discovery of a novel chromosome fission-fusion reversal in muntjac.</title>
        <authorList>
            <person name="Mudd A.B."/>
            <person name="Bredeson J.V."/>
            <person name="Baum R."/>
            <person name="Hockemeyer D."/>
            <person name="Rokhsar D.S."/>
        </authorList>
    </citation>
    <scope>NUCLEOTIDE SEQUENCE [LARGE SCALE GENOMIC DNA]</scope>
    <source>
        <strain evidence="5">UCam_UCB_Mr</strain>
        <tissue evidence="5">Fibroblast cell line</tissue>
    </source>
</reference>
<dbReference type="InterPro" id="IPR045081">
    <property type="entry name" value="AN32"/>
</dbReference>
<comment type="caution">
    <text evidence="5">The sequence shown here is derived from an EMBL/GenBank/DDBJ whole genome shotgun (WGS) entry which is preliminary data.</text>
</comment>
<dbReference type="PANTHER" id="PTHR11375:SF2">
    <property type="entry name" value="ACIDIC LEUCINE-RICH NUCLEAR PHOSPHOPROTEIN 32 FAMILY MEMBER B"/>
    <property type="match status" value="1"/>
</dbReference>
<dbReference type="Gene3D" id="3.80.10.10">
    <property type="entry name" value="Ribonuclease Inhibitor"/>
    <property type="match status" value="1"/>
</dbReference>
<evidence type="ECO:0000256" key="3">
    <source>
        <dbReference type="ARBA" id="ARBA00025777"/>
    </source>
</evidence>